<evidence type="ECO:0000313" key="2">
    <source>
        <dbReference type="Proteomes" id="UP000499080"/>
    </source>
</evidence>
<dbReference type="EMBL" id="BGPR01014368">
    <property type="protein sequence ID" value="GBN64922.1"/>
    <property type="molecule type" value="Genomic_DNA"/>
</dbReference>
<evidence type="ECO:0008006" key="3">
    <source>
        <dbReference type="Google" id="ProtNLM"/>
    </source>
</evidence>
<dbReference type="OrthoDB" id="8121869at2759"/>
<reference evidence="1 2" key="1">
    <citation type="journal article" date="2019" name="Sci. Rep.">
        <title>Orb-weaving spider Araneus ventricosus genome elucidates the spidroin gene catalogue.</title>
        <authorList>
            <person name="Kono N."/>
            <person name="Nakamura H."/>
            <person name="Ohtoshi R."/>
            <person name="Moran D.A.P."/>
            <person name="Shinohara A."/>
            <person name="Yoshida Y."/>
            <person name="Fujiwara M."/>
            <person name="Mori M."/>
            <person name="Tomita M."/>
            <person name="Arakawa K."/>
        </authorList>
    </citation>
    <scope>NUCLEOTIDE SEQUENCE [LARGE SCALE GENOMIC DNA]</scope>
</reference>
<comment type="caution">
    <text evidence="1">The sequence shown here is derived from an EMBL/GenBank/DDBJ whole genome shotgun (WGS) entry which is preliminary data.</text>
</comment>
<keyword evidence="2" id="KW-1185">Reference proteome</keyword>
<protein>
    <recommendedName>
        <fullName evidence="3">Helitron helicase-like domain-containing protein</fullName>
    </recommendedName>
</protein>
<organism evidence="1 2">
    <name type="scientific">Araneus ventricosus</name>
    <name type="common">Orbweaver spider</name>
    <name type="synonym">Epeira ventricosa</name>
    <dbReference type="NCBI Taxonomy" id="182803"/>
    <lineage>
        <taxon>Eukaryota</taxon>
        <taxon>Metazoa</taxon>
        <taxon>Ecdysozoa</taxon>
        <taxon>Arthropoda</taxon>
        <taxon>Chelicerata</taxon>
        <taxon>Arachnida</taxon>
        <taxon>Araneae</taxon>
        <taxon>Araneomorphae</taxon>
        <taxon>Entelegynae</taxon>
        <taxon>Araneoidea</taxon>
        <taxon>Araneidae</taxon>
        <taxon>Araneus</taxon>
    </lineage>
</organism>
<name>A0A4Y2QNK0_ARAVE</name>
<evidence type="ECO:0000313" key="1">
    <source>
        <dbReference type="EMBL" id="GBN64922.1"/>
    </source>
</evidence>
<dbReference type="Proteomes" id="UP000499080">
    <property type="component" value="Unassembled WGS sequence"/>
</dbReference>
<proteinExistence type="predicted"/>
<gene>
    <name evidence="1" type="ORF">AVEN_51852_1</name>
</gene>
<dbReference type="AlphaFoldDB" id="A0A4Y2QNK0"/>
<sequence length="118" mass="13891">MRNNYHRKPIDAPLDREINYRFNDFPIHERHPTVIQLSVHLENGQRVYFTTENVAQRAQAPEAAAHTSFFRLCTQDEFARILIHNEVPKFYTLSNGNKTWKRRKQVQSALEEAGNKIV</sequence>
<accession>A0A4Y2QNK0</accession>